<dbReference type="AlphaFoldDB" id="A0A7D5DAF9"/>
<dbReference type="PRINTS" id="PR00455">
    <property type="entry name" value="HTHTETR"/>
</dbReference>
<feature type="domain" description="HTH tetR-type" evidence="5">
    <location>
        <begin position="9"/>
        <end position="69"/>
    </location>
</feature>
<sequence>MRLQRTPQLPPRERIIDAAQALFMEQGISRVSVDAIAALAASTKMTVYRHFESKDVLILDWLEGLTANYSGVLDRLAADHPDAPDQQLLGFVAYIVQDLERSGYRGCPFTNTLAELPDDAHPARALIQAHKQRQFARLTELCTRIWLDEPQEVAEELTLLMEGAQVVAQNKGLANPGERLTRMVQRRLQAVSSLCPQ</sequence>
<dbReference type="Proteomes" id="UP000509568">
    <property type="component" value="Chromosome"/>
</dbReference>
<keyword evidence="3" id="KW-0804">Transcription</keyword>
<organism evidence="6 7">
    <name type="scientific">Pseudomonas eucalypticola</name>
    <dbReference type="NCBI Taxonomy" id="2599595"/>
    <lineage>
        <taxon>Bacteria</taxon>
        <taxon>Pseudomonadati</taxon>
        <taxon>Pseudomonadota</taxon>
        <taxon>Gammaproteobacteria</taxon>
        <taxon>Pseudomonadales</taxon>
        <taxon>Pseudomonadaceae</taxon>
        <taxon>Pseudomonas</taxon>
    </lineage>
</organism>
<evidence type="ECO:0000313" key="6">
    <source>
        <dbReference type="EMBL" id="QKZ05341.1"/>
    </source>
</evidence>
<feature type="DNA-binding region" description="H-T-H motif" evidence="4">
    <location>
        <begin position="32"/>
        <end position="51"/>
    </location>
</feature>
<name>A0A7D5DAF9_9PSED</name>
<dbReference type="RefSeq" id="WP_176571212.1">
    <property type="nucleotide sequence ID" value="NZ_CP056030.1"/>
</dbReference>
<dbReference type="SUPFAM" id="SSF48498">
    <property type="entry name" value="Tetracyclin repressor-like, C-terminal domain"/>
    <property type="match status" value="1"/>
</dbReference>
<accession>A0A7D5DAF9</accession>
<evidence type="ECO:0000256" key="1">
    <source>
        <dbReference type="ARBA" id="ARBA00023015"/>
    </source>
</evidence>
<dbReference type="Gene3D" id="1.10.357.10">
    <property type="entry name" value="Tetracycline Repressor, domain 2"/>
    <property type="match status" value="1"/>
</dbReference>
<evidence type="ECO:0000259" key="5">
    <source>
        <dbReference type="PROSITE" id="PS50977"/>
    </source>
</evidence>
<dbReference type="InterPro" id="IPR001647">
    <property type="entry name" value="HTH_TetR"/>
</dbReference>
<dbReference type="GO" id="GO:0003677">
    <property type="term" value="F:DNA binding"/>
    <property type="evidence" value="ECO:0007669"/>
    <property type="project" value="UniProtKB-UniRule"/>
</dbReference>
<dbReference type="Pfam" id="PF00440">
    <property type="entry name" value="TetR_N"/>
    <property type="match status" value="1"/>
</dbReference>
<dbReference type="PANTHER" id="PTHR47506:SF1">
    <property type="entry name" value="HTH-TYPE TRANSCRIPTIONAL REGULATOR YJDC"/>
    <property type="match status" value="1"/>
</dbReference>
<dbReference type="KEGG" id="pez:HWQ56_16705"/>
<dbReference type="InterPro" id="IPR036271">
    <property type="entry name" value="Tet_transcr_reg_TetR-rel_C_sf"/>
</dbReference>
<evidence type="ECO:0000256" key="2">
    <source>
        <dbReference type="ARBA" id="ARBA00023125"/>
    </source>
</evidence>
<keyword evidence="1" id="KW-0805">Transcription regulation</keyword>
<evidence type="ECO:0000256" key="4">
    <source>
        <dbReference type="PROSITE-ProRule" id="PRU00335"/>
    </source>
</evidence>
<evidence type="ECO:0000313" key="7">
    <source>
        <dbReference type="Proteomes" id="UP000509568"/>
    </source>
</evidence>
<proteinExistence type="predicted"/>
<dbReference type="EMBL" id="CP056030">
    <property type="protein sequence ID" value="QKZ05341.1"/>
    <property type="molecule type" value="Genomic_DNA"/>
</dbReference>
<keyword evidence="7" id="KW-1185">Reference proteome</keyword>
<dbReference type="PANTHER" id="PTHR47506">
    <property type="entry name" value="TRANSCRIPTIONAL REGULATORY PROTEIN"/>
    <property type="match status" value="1"/>
</dbReference>
<protein>
    <submittedName>
        <fullName evidence="6">TetR/AcrR family transcriptional regulator</fullName>
    </submittedName>
</protein>
<dbReference type="InterPro" id="IPR009057">
    <property type="entry name" value="Homeodomain-like_sf"/>
</dbReference>
<reference evidence="6 7" key="1">
    <citation type="submission" date="2020-06" db="EMBL/GenBank/DDBJ databases">
        <title>Pseudomonas eucalypticola sp. nov., an endophyte of Eucalyptus dunnii leaves with biocontrol ability of eucalyptus leaf blight.</title>
        <authorList>
            <person name="Liu Y."/>
            <person name="Song Z."/>
            <person name="Zeng H."/>
            <person name="Lu M."/>
            <person name="Wang X."/>
            <person name="Lian X."/>
            <person name="Zhang Q."/>
        </authorList>
    </citation>
    <scope>NUCLEOTIDE SEQUENCE [LARGE SCALE GENOMIC DNA]</scope>
    <source>
        <strain evidence="6 7">NP-1</strain>
    </source>
</reference>
<dbReference type="PROSITE" id="PS50977">
    <property type="entry name" value="HTH_TETR_2"/>
    <property type="match status" value="1"/>
</dbReference>
<dbReference type="SUPFAM" id="SSF46689">
    <property type="entry name" value="Homeodomain-like"/>
    <property type="match status" value="1"/>
</dbReference>
<keyword evidence="2 4" id="KW-0238">DNA-binding</keyword>
<gene>
    <name evidence="6" type="ORF">HWQ56_16705</name>
</gene>
<evidence type="ECO:0000256" key="3">
    <source>
        <dbReference type="ARBA" id="ARBA00023163"/>
    </source>
</evidence>